<feature type="transmembrane region" description="Helical" evidence="1">
    <location>
        <begin position="364"/>
        <end position="385"/>
    </location>
</feature>
<feature type="transmembrane region" description="Helical" evidence="1">
    <location>
        <begin position="320"/>
        <end position="343"/>
    </location>
</feature>
<evidence type="ECO:0000313" key="4">
    <source>
        <dbReference type="Proteomes" id="UP000183945"/>
    </source>
</evidence>
<dbReference type="InterPro" id="IPR010559">
    <property type="entry name" value="Sig_transdc_His_kin_internal"/>
</dbReference>
<keyword evidence="3" id="KW-0808">Transferase</keyword>
<dbReference type="SUPFAM" id="SSF55874">
    <property type="entry name" value="ATPase domain of HSP90 chaperone/DNA topoisomerase II/histidine kinase"/>
    <property type="match status" value="1"/>
</dbReference>
<dbReference type="Proteomes" id="UP000183945">
    <property type="component" value="Unassembled WGS sequence"/>
</dbReference>
<dbReference type="STRING" id="1073325.SAMN05444483_11635"/>
<dbReference type="InterPro" id="IPR036890">
    <property type="entry name" value="HATPase_C_sf"/>
</dbReference>
<feature type="transmembrane region" description="Helical" evidence="1">
    <location>
        <begin position="290"/>
        <end position="308"/>
    </location>
</feature>
<keyword evidence="4" id="KW-1185">Reference proteome</keyword>
<dbReference type="GO" id="GO:0016020">
    <property type="term" value="C:membrane"/>
    <property type="evidence" value="ECO:0007669"/>
    <property type="project" value="InterPro"/>
</dbReference>
<proteinExistence type="predicted"/>
<keyword evidence="1" id="KW-0472">Membrane</keyword>
<dbReference type="PANTHER" id="PTHR34220:SF7">
    <property type="entry name" value="SENSOR HISTIDINE KINASE YPDA"/>
    <property type="match status" value="1"/>
</dbReference>
<accession>A0A1M5KSZ6</accession>
<organism evidence="3 4">
    <name type="scientific">Salegentibacter echinorum</name>
    <dbReference type="NCBI Taxonomy" id="1073325"/>
    <lineage>
        <taxon>Bacteria</taxon>
        <taxon>Pseudomonadati</taxon>
        <taxon>Bacteroidota</taxon>
        <taxon>Flavobacteriia</taxon>
        <taxon>Flavobacteriales</taxon>
        <taxon>Flavobacteriaceae</taxon>
        <taxon>Salegentibacter</taxon>
    </lineage>
</organism>
<dbReference type="Pfam" id="PF06580">
    <property type="entry name" value="His_kinase"/>
    <property type="match status" value="1"/>
</dbReference>
<keyword evidence="3" id="KW-0418">Kinase</keyword>
<evidence type="ECO:0000259" key="2">
    <source>
        <dbReference type="Pfam" id="PF06580"/>
    </source>
</evidence>
<dbReference type="OrthoDB" id="6190788at2"/>
<keyword evidence="1" id="KW-1133">Transmembrane helix</keyword>
<dbReference type="RefSeq" id="WP_072881296.1">
    <property type="nucleotide sequence ID" value="NZ_FQVT01000016.1"/>
</dbReference>
<dbReference type="EMBL" id="FQVT01000016">
    <property type="protein sequence ID" value="SHG55982.1"/>
    <property type="molecule type" value="Genomic_DNA"/>
</dbReference>
<dbReference type="InterPro" id="IPR050640">
    <property type="entry name" value="Bact_2-comp_sensor_kinase"/>
</dbReference>
<protein>
    <submittedName>
        <fullName evidence="3">Histidine kinase</fullName>
    </submittedName>
</protein>
<evidence type="ECO:0000313" key="3">
    <source>
        <dbReference type="EMBL" id="SHG55982.1"/>
    </source>
</evidence>
<feature type="transmembrane region" description="Helical" evidence="1">
    <location>
        <begin position="257"/>
        <end position="278"/>
    </location>
</feature>
<keyword evidence="1" id="KW-0812">Transmembrane</keyword>
<gene>
    <name evidence="3" type="ORF">SAMN05444483_11635</name>
</gene>
<dbReference type="AlphaFoldDB" id="A0A1M5KSZ6"/>
<dbReference type="PANTHER" id="PTHR34220">
    <property type="entry name" value="SENSOR HISTIDINE KINASE YPDA"/>
    <property type="match status" value="1"/>
</dbReference>
<feature type="domain" description="Signal transduction histidine kinase internal region" evidence="2">
    <location>
        <begin position="437"/>
        <end position="516"/>
    </location>
</feature>
<sequence length="624" mass="72707">MKRIITLILILIITPFFIHSDKSISQQVEEIEASHAKQSELKKWDYIKDRIFDGKTPFFGRLEGDITIVLADSTKKEDSLLVEEAILDIREILPNKEIRILKPSGKITEPWIHIVFVHESIYTNPNKQIIDLANGHFLEIPRNVRKGNKLEIGPYMRVYILEERSYIANSHEVRKKSLKAGLLRKLVFLQNDSEIEGRSLFRSKKITSLDFFIRDRDKFLLQKLYSDDFLEQFEDYLYANYPWRYAYSFLHKKSMDLLAIGVVSLLGLVVFLLLFSFFQNKKFKYSYLNYFLPVLLIWAHLANLHWIYNYLTDFDSFISWWNSVLFMMTAIPLFALLTSFIMWATDKFLVKKQINFSSQLLQKVLFTFIAFIAPLILIFFFNGHRDEGIDFFLPGLFLWIALSVGRGFLIYLNHFSENLIKQKDLEMSKLKEVNSQAQVKLLQSQINPHFLYNALNSIASLAHKNADKTEKMALSLSDLFKYTINRKGRKDSTIGDEVEMVNNYLEVEQIRFGDRLNFTLNVDKSLENTRIPMFLIQPLIENSVKHGISKLEDSGQISLIIQKEEVGFSITVEDNGPNFQESLVSGHGLQTVFDLLRLTYSNKASISWKNAPTKHIKISIENEY</sequence>
<dbReference type="Gene3D" id="3.30.565.10">
    <property type="entry name" value="Histidine kinase-like ATPase, C-terminal domain"/>
    <property type="match status" value="1"/>
</dbReference>
<evidence type="ECO:0000256" key="1">
    <source>
        <dbReference type="SAM" id="Phobius"/>
    </source>
</evidence>
<dbReference type="GO" id="GO:0000155">
    <property type="term" value="F:phosphorelay sensor kinase activity"/>
    <property type="evidence" value="ECO:0007669"/>
    <property type="project" value="InterPro"/>
</dbReference>
<reference evidence="4" key="1">
    <citation type="submission" date="2016-11" db="EMBL/GenBank/DDBJ databases">
        <authorList>
            <person name="Varghese N."/>
            <person name="Submissions S."/>
        </authorList>
    </citation>
    <scope>NUCLEOTIDE SEQUENCE [LARGE SCALE GENOMIC DNA]</scope>
    <source>
        <strain evidence="4">DSM 24579</strain>
    </source>
</reference>
<feature type="transmembrane region" description="Helical" evidence="1">
    <location>
        <begin position="391"/>
        <end position="412"/>
    </location>
</feature>
<name>A0A1M5KSZ6_SALEC</name>